<dbReference type="Proteomes" id="UP000186136">
    <property type="component" value="Unassembled WGS sequence"/>
</dbReference>
<dbReference type="PANTHER" id="PTHR47634">
    <property type="entry name" value="PROTEIN KINASE DOMAIN-CONTAINING PROTEIN-RELATED"/>
    <property type="match status" value="1"/>
</dbReference>
<evidence type="ECO:0000313" key="11">
    <source>
        <dbReference type="EMBL" id="GAV30272.1"/>
    </source>
</evidence>
<evidence type="ECO:0000256" key="4">
    <source>
        <dbReference type="ARBA" id="ARBA00022741"/>
    </source>
</evidence>
<dbReference type="PROSITE" id="PS50011">
    <property type="entry name" value="PROTEIN_KINASE_DOM"/>
    <property type="match status" value="1"/>
</dbReference>
<evidence type="ECO:0000256" key="1">
    <source>
        <dbReference type="ARBA" id="ARBA00012513"/>
    </source>
</evidence>
<dbReference type="SMART" id="SM00220">
    <property type="entry name" value="S_TKc"/>
    <property type="match status" value="1"/>
</dbReference>
<gene>
    <name evidence="11" type="ORF">PMKS-003782</name>
</gene>
<dbReference type="Gene3D" id="1.10.510.10">
    <property type="entry name" value="Transferase(Phosphotransferase) domain 1"/>
    <property type="match status" value="1"/>
</dbReference>
<proteinExistence type="predicted"/>
<protein>
    <recommendedName>
        <fullName evidence="1">non-specific serine/threonine protein kinase</fullName>
        <ecNumber evidence="1">2.7.11.1</ecNumber>
    </recommendedName>
</protein>
<keyword evidence="2" id="KW-0723">Serine/threonine-protein kinase</keyword>
<dbReference type="PANTHER" id="PTHR47634:SF9">
    <property type="entry name" value="PROTEIN KINASE DOMAIN-CONTAINING PROTEIN-RELATED"/>
    <property type="match status" value="1"/>
</dbReference>
<feature type="compositionally biased region" description="Low complexity" evidence="9">
    <location>
        <begin position="242"/>
        <end position="252"/>
    </location>
</feature>
<dbReference type="AlphaFoldDB" id="A0A1Q2YL50"/>
<dbReference type="GO" id="GO:0004674">
    <property type="term" value="F:protein serine/threonine kinase activity"/>
    <property type="evidence" value="ECO:0007669"/>
    <property type="project" value="UniProtKB-KW"/>
</dbReference>
<dbReference type="EMBL" id="BDGI01000168">
    <property type="protein sequence ID" value="GAV30272.1"/>
    <property type="molecule type" value="Genomic_DNA"/>
</dbReference>
<reference evidence="11 12" key="1">
    <citation type="submission" date="2016-08" db="EMBL/GenBank/DDBJ databases">
        <title>Whole genome shotgun sequence of Pichia membranifaciens KS47-1.</title>
        <authorList>
            <person name="Konishi M."/>
            <person name="Ishida M."/>
            <person name="Arakawa T."/>
            <person name="Kato Y."/>
            <person name="Horiuchi J."/>
        </authorList>
    </citation>
    <scope>NUCLEOTIDE SEQUENCE [LARGE SCALE GENOMIC DNA]</scope>
    <source>
        <strain evidence="11 12">KS47-1</strain>
    </source>
</reference>
<evidence type="ECO:0000256" key="7">
    <source>
        <dbReference type="ARBA" id="ARBA00047899"/>
    </source>
</evidence>
<keyword evidence="6" id="KW-0067">ATP-binding</keyword>
<keyword evidence="3" id="KW-0808">Transferase</keyword>
<comment type="catalytic activity">
    <reaction evidence="7">
        <text>L-threonyl-[protein] + ATP = O-phospho-L-threonyl-[protein] + ADP + H(+)</text>
        <dbReference type="Rhea" id="RHEA:46608"/>
        <dbReference type="Rhea" id="RHEA-COMP:11060"/>
        <dbReference type="Rhea" id="RHEA-COMP:11605"/>
        <dbReference type="ChEBI" id="CHEBI:15378"/>
        <dbReference type="ChEBI" id="CHEBI:30013"/>
        <dbReference type="ChEBI" id="CHEBI:30616"/>
        <dbReference type="ChEBI" id="CHEBI:61977"/>
        <dbReference type="ChEBI" id="CHEBI:456216"/>
        <dbReference type="EC" id="2.7.11.1"/>
    </reaction>
</comment>
<feature type="region of interest" description="Disordered" evidence="9">
    <location>
        <begin position="35"/>
        <end position="71"/>
    </location>
</feature>
<feature type="region of interest" description="Disordered" evidence="9">
    <location>
        <begin position="102"/>
        <end position="135"/>
    </location>
</feature>
<evidence type="ECO:0000313" key="12">
    <source>
        <dbReference type="Proteomes" id="UP000186136"/>
    </source>
</evidence>
<feature type="compositionally biased region" description="Polar residues" evidence="9">
    <location>
        <begin position="43"/>
        <end position="71"/>
    </location>
</feature>
<comment type="catalytic activity">
    <reaction evidence="8">
        <text>L-seryl-[protein] + ATP = O-phospho-L-seryl-[protein] + ADP + H(+)</text>
        <dbReference type="Rhea" id="RHEA:17989"/>
        <dbReference type="Rhea" id="RHEA-COMP:9863"/>
        <dbReference type="Rhea" id="RHEA-COMP:11604"/>
        <dbReference type="ChEBI" id="CHEBI:15378"/>
        <dbReference type="ChEBI" id="CHEBI:29999"/>
        <dbReference type="ChEBI" id="CHEBI:30616"/>
        <dbReference type="ChEBI" id="CHEBI:83421"/>
        <dbReference type="ChEBI" id="CHEBI:456216"/>
        <dbReference type="EC" id="2.7.11.1"/>
    </reaction>
</comment>
<name>A0A1Q2YL50_9ASCO</name>
<evidence type="ECO:0000256" key="3">
    <source>
        <dbReference type="ARBA" id="ARBA00022679"/>
    </source>
</evidence>
<evidence type="ECO:0000256" key="9">
    <source>
        <dbReference type="SAM" id="MobiDB-lite"/>
    </source>
</evidence>
<dbReference type="GO" id="GO:0005524">
    <property type="term" value="F:ATP binding"/>
    <property type="evidence" value="ECO:0007669"/>
    <property type="project" value="UniProtKB-KW"/>
</dbReference>
<accession>A0A1Q2YL50</accession>
<dbReference type="GO" id="GO:0005634">
    <property type="term" value="C:nucleus"/>
    <property type="evidence" value="ECO:0007669"/>
    <property type="project" value="TreeGrafter"/>
</dbReference>
<dbReference type="OrthoDB" id="2649at2759"/>
<keyword evidence="4" id="KW-0547">Nucleotide-binding</keyword>
<feature type="region of interest" description="Disordered" evidence="9">
    <location>
        <begin position="208"/>
        <end position="252"/>
    </location>
</feature>
<dbReference type="Pfam" id="PF00069">
    <property type="entry name" value="Pkinase"/>
    <property type="match status" value="1"/>
</dbReference>
<feature type="domain" description="Protein kinase" evidence="10">
    <location>
        <begin position="78"/>
        <end position="427"/>
    </location>
</feature>
<dbReference type="GO" id="GO:0005737">
    <property type="term" value="C:cytoplasm"/>
    <property type="evidence" value="ECO:0007669"/>
    <property type="project" value="TreeGrafter"/>
</dbReference>
<evidence type="ECO:0000256" key="6">
    <source>
        <dbReference type="ARBA" id="ARBA00022840"/>
    </source>
</evidence>
<feature type="compositionally biased region" description="Acidic residues" evidence="9">
    <location>
        <begin position="105"/>
        <end position="115"/>
    </location>
</feature>
<organism evidence="11 12">
    <name type="scientific">Pichia membranifaciens</name>
    <dbReference type="NCBI Taxonomy" id="4926"/>
    <lineage>
        <taxon>Eukaryota</taxon>
        <taxon>Fungi</taxon>
        <taxon>Dikarya</taxon>
        <taxon>Ascomycota</taxon>
        <taxon>Saccharomycotina</taxon>
        <taxon>Pichiomycetes</taxon>
        <taxon>Pichiales</taxon>
        <taxon>Pichiaceae</taxon>
        <taxon>Pichia</taxon>
    </lineage>
</organism>
<evidence type="ECO:0000256" key="2">
    <source>
        <dbReference type="ARBA" id="ARBA00022527"/>
    </source>
</evidence>
<feature type="compositionally biased region" description="Polar residues" evidence="9">
    <location>
        <begin position="225"/>
        <end position="234"/>
    </location>
</feature>
<feature type="compositionally biased region" description="Polar residues" evidence="9">
    <location>
        <begin position="119"/>
        <end position="128"/>
    </location>
</feature>
<evidence type="ECO:0000256" key="8">
    <source>
        <dbReference type="ARBA" id="ARBA00048679"/>
    </source>
</evidence>
<dbReference type="InterPro" id="IPR000719">
    <property type="entry name" value="Prot_kinase_dom"/>
</dbReference>
<dbReference type="SUPFAM" id="SSF56112">
    <property type="entry name" value="Protein kinase-like (PK-like)"/>
    <property type="match status" value="1"/>
</dbReference>
<dbReference type="GO" id="GO:0050684">
    <property type="term" value="P:regulation of mRNA processing"/>
    <property type="evidence" value="ECO:0007669"/>
    <property type="project" value="TreeGrafter"/>
</dbReference>
<dbReference type="EC" id="2.7.11.1" evidence="1"/>
<dbReference type="GO" id="GO:0000245">
    <property type="term" value="P:spliceosomal complex assembly"/>
    <property type="evidence" value="ECO:0007669"/>
    <property type="project" value="TreeGrafter"/>
</dbReference>
<evidence type="ECO:0000259" key="10">
    <source>
        <dbReference type="PROSITE" id="PS50011"/>
    </source>
</evidence>
<dbReference type="InterPro" id="IPR051334">
    <property type="entry name" value="SRPK"/>
</dbReference>
<dbReference type="FunFam" id="1.10.510.10:FF:000275">
    <property type="entry name" value="SRSF protein kinase 2 isoform X3"/>
    <property type="match status" value="1"/>
</dbReference>
<evidence type="ECO:0000256" key="5">
    <source>
        <dbReference type="ARBA" id="ARBA00022777"/>
    </source>
</evidence>
<keyword evidence="5" id="KW-0418">Kinase</keyword>
<sequence>MRKNSIPIRSSKPLTSPVETSSVDNFFRSFSFSQRRNPSFSSGSVQNNIGNLTNNSSTSHANNVSPMLNQNSSFERHGSIVSSISQSKYTASILSSPGYKRQDIDIIDEKEDEDDNKGKPTQANSMKNTVEEDEEDDIFVDATEPILSISPQIKERPSATNKQHEKTTSMASIETVQTDLANLNNTLEPNDPNSSILLNNTPVNQKLVPFPSPVVPKHSKKPSLSIDTSSSTNGADADTVQRESSTVSESSRPSILNEFEEIISVKIADLGNACWYNKHYTSDIQTRQYRSPEVILGGDWGCSADIWSAACVIFELITSDYLFDPKSSASYSRNDDHLAQIVELLQTWPSKDYLRTCSRWREFFDRSGQNFRKIGKLKIWPLRMVLIDEYKMSEELATEVSDFLLPMLEFTPMKRVDAGSMCAHPWIKDVSCGADLGREYGLHGDGIKGWNEEWEE</sequence>
<dbReference type="InterPro" id="IPR011009">
    <property type="entry name" value="Kinase-like_dom_sf"/>
</dbReference>
<feature type="region of interest" description="Disordered" evidence="9">
    <location>
        <begin position="1"/>
        <end position="20"/>
    </location>
</feature>
<keyword evidence="12" id="KW-1185">Reference proteome</keyword>
<comment type="caution">
    <text evidence="11">The sequence shown here is derived from an EMBL/GenBank/DDBJ whole genome shotgun (WGS) entry which is preliminary data.</text>
</comment>